<proteinExistence type="predicted"/>
<dbReference type="AlphaFoldDB" id="A0A1Y1Y4M7"/>
<reference evidence="1 2" key="1">
    <citation type="submission" date="2016-07" db="EMBL/GenBank/DDBJ databases">
        <title>Pervasive Adenine N6-methylation of Active Genes in Fungi.</title>
        <authorList>
            <consortium name="DOE Joint Genome Institute"/>
            <person name="Mondo S.J."/>
            <person name="Dannebaum R.O."/>
            <person name="Kuo R.C."/>
            <person name="Labutti K."/>
            <person name="Haridas S."/>
            <person name="Kuo A."/>
            <person name="Salamov A."/>
            <person name="Ahrendt S.R."/>
            <person name="Lipzen A."/>
            <person name="Sullivan W."/>
            <person name="Andreopoulos W.B."/>
            <person name="Clum A."/>
            <person name="Lindquist E."/>
            <person name="Daum C."/>
            <person name="Ramamoorthy G.K."/>
            <person name="Gryganskyi A."/>
            <person name="Culley D."/>
            <person name="Magnuson J.K."/>
            <person name="James T.Y."/>
            <person name="O'Malley M.A."/>
            <person name="Stajich J.E."/>
            <person name="Spatafora J.W."/>
            <person name="Visel A."/>
            <person name="Grigoriev I.V."/>
        </authorList>
    </citation>
    <scope>NUCLEOTIDE SEQUENCE [LARGE SCALE GENOMIC DNA]</scope>
    <source>
        <strain evidence="1 2">CBS 115471</strain>
    </source>
</reference>
<comment type="caution">
    <text evidence="1">The sequence shown here is derived from an EMBL/GenBank/DDBJ whole genome shotgun (WGS) entry which is preliminary data.</text>
</comment>
<name>A0A1Y1Y4M7_9PLEO</name>
<keyword evidence="2" id="KW-1185">Reference proteome</keyword>
<accession>A0A1Y1Y4M7</accession>
<evidence type="ECO:0000313" key="2">
    <source>
        <dbReference type="Proteomes" id="UP000193144"/>
    </source>
</evidence>
<dbReference type="EMBL" id="MCFA01000361">
    <property type="protein sequence ID" value="ORX92960.1"/>
    <property type="molecule type" value="Genomic_DNA"/>
</dbReference>
<protein>
    <submittedName>
        <fullName evidence="1">Uncharacterized protein</fullName>
    </submittedName>
</protein>
<gene>
    <name evidence="1" type="ORF">BCR34DRAFT_580786</name>
</gene>
<sequence>MKEHVESSVMLKTAVYESFRLKIKEIKVGGEHEGRCRLIGRDSYTKIQHSRVPPAHTHGLAAFISDQPSACLFLLRNRLCSWSCSRGRSRGCSRLLGLASEIQGIVHGAACRTHSRRRLDGWDCWNLFLGSRGRGRRSSGWGLSCLGFNDSLLLGWGLGAGCWRLSGSSSWRGGASSAGWLRG</sequence>
<dbReference type="Proteomes" id="UP000193144">
    <property type="component" value="Unassembled WGS sequence"/>
</dbReference>
<evidence type="ECO:0000313" key="1">
    <source>
        <dbReference type="EMBL" id="ORX92960.1"/>
    </source>
</evidence>
<organism evidence="1 2">
    <name type="scientific">Clohesyomyces aquaticus</name>
    <dbReference type="NCBI Taxonomy" id="1231657"/>
    <lineage>
        <taxon>Eukaryota</taxon>
        <taxon>Fungi</taxon>
        <taxon>Dikarya</taxon>
        <taxon>Ascomycota</taxon>
        <taxon>Pezizomycotina</taxon>
        <taxon>Dothideomycetes</taxon>
        <taxon>Pleosporomycetidae</taxon>
        <taxon>Pleosporales</taxon>
        <taxon>Lindgomycetaceae</taxon>
        <taxon>Clohesyomyces</taxon>
    </lineage>
</organism>